<gene>
    <name evidence="2" type="ORF">A1Q1_05755</name>
</gene>
<protein>
    <submittedName>
        <fullName evidence="2">Uncharacterized protein</fullName>
    </submittedName>
</protein>
<dbReference type="Proteomes" id="UP000002748">
    <property type="component" value="Unassembled WGS sequence"/>
</dbReference>
<dbReference type="GeneID" id="25989267"/>
<evidence type="ECO:0000313" key="3">
    <source>
        <dbReference type="Proteomes" id="UP000002748"/>
    </source>
</evidence>
<accession>J6ESW5</accession>
<evidence type="ECO:0000313" key="2">
    <source>
        <dbReference type="EMBL" id="EJT45842.1"/>
    </source>
</evidence>
<dbReference type="EMBL" id="ALBS01000321">
    <property type="protein sequence ID" value="EJT45842.1"/>
    <property type="molecule type" value="Genomic_DNA"/>
</dbReference>
<feature type="coiled-coil region" evidence="1">
    <location>
        <begin position="426"/>
        <end position="453"/>
    </location>
</feature>
<organism evidence="2 3">
    <name type="scientific">Trichosporon asahii var. asahii (strain ATCC 90039 / CBS 2479 / JCM 2466 / KCTC 7840 / NBRC 103889/ NCYC 2677 / UAMH 7654)</name>
    <name type="common">Yeast</name>
    <dbReference type="NCBI Taxonomy" id="1186058"/>
    <lineage>
        <taxon>Eukaryota</taxon>
        <taxon>Fungi</taxon>
        <taxon>Dikarya</taxon>
        <taxon>Basidiomycota</taxon>
        <taxon>Agaricomycotina</taxon>
        <taxon>Tremellomycetes</taxon>
        <taxon>Trichosporonales</taxon>
        <taxon>Trichosporonaceae</taxon>
        <taxon>Trichosporon</taxon>
    </lineage>
</organism>
<dbReference type="AlphaFoldDB" id="J6ESW5"/>
<comment type="caution">
    <text evidence="2">The sequence shown here is derived from an EMBL/GenBank/DDBJ whole genome shotgun (WGS) entry which is preliminary data.</text>
</comment>
<sequence length="491" mass="55192">MLKNGRFLDSPLQLTLFCHGRYHARGAIETLQKNALADLTLPNLTPKDLEVSAGPSGSLENGRISCLRLRWSLNAWYKARENGIDLQEEMEEVRVQLVAKRVAAYWACGAKVDQRCHVKFTFVAPGPGEGRRMYPLTQSEAERWVEQLVKQRGHCLKTMKTAGFHRNNAGEVGSALVVVHSPAAVQDLLDHFTQQKPKLMDHSVYFSRSATCIPTDEPTTIVSIDQGSVSDTYLLEDLRGWVAAFNAQHGMQEFLKPVDHGGNLLSRVHDRHVVAVPSSVGLAEYIASQPMYAGHAWELAFDLNDFKLVPRRDRAVNEEEAVATQQKLAGAVHRATVKLDVVQHEVEDAAKTMSTHTINLRTFTSDLYSNLQQMFRNLFRRDSADQDRLVFTMRIDLIEAELRYLDREIAIYDEVVAICGAESAAAQQLQPRVERSKKDKEELKRQLETLEYLRRTQGVHRDTVIALADHTGLGLTRPPAVAEPDRPQTPS</sequence>
<dbReference type="KEGG" id="tasa:A1Q1_05755"/>
<dbReference type="VEuPathDB" id="FungiDB:A1Q1_05755"/>
<proteinExistence type="predicted"/>
<dbReference type="HOGENOM" id="CLU_024708_0_0_1"/>
<dbReference type="RefSeq" id="XP_014176439.1">
    <property type="nucleotide sequence ID" value="XM_014320964.1"/>
</dbReference>
<reference evidence="2 3" key="1">
    <citation type="journal article" date="2012" name="Eukaryot. Cell">
        <title>Draft genome sequence of CBS 2479, the standard type strain of Trichosporon asahii.</title>
        <authorList>
            <person name="Yang R.Y."/>
            <person name="Li H.T."/>
            <person name="Zhu H."/>
            <person name="Zhou G.P."/>
            <person name="Wang M."/>
            <person name="Wang L."/>
        </authorList>
    </citation>
    <scope>NUCLEOTIDE SEQUENCE [LARGE SCALE GENOMIC DNA]</scope>
    <source>
        <strain evidence="3">ATCC 90039 / CBS 2479 / JCM 2466 / KCTC 7840 / NCYC 2677 / UAMH 7654</strain>
    </source>
</reference>
<name>J6ESW5_TRIAS</name>
<evidence type="ECO:0000256" key="1">
    <source>
        <dbReference type="SAM" id="Coils"/>
    </source>
</evidence>
<keyword evidence="1" id="KW-0175">Coiled coil</keyword>